<name>G7H233_9ACTN</name>
<keyword evidence="1" id="KW-0472">Membrane</keyword>
<proteinExistence type="predicted"/>
<comment type="caution">
    <text evidence="2">The sequence shown here is derived from an EMBL/GenBank/DDBJ whole genome shotgun (WGS) entry which is preliminary data.</text>
</comment>
<reference evidence="2 3" key="1">
    <citation type="submission" date="2011-11" db="EMBL/GenBank/DDBJ databases">
        <title>Whole genome shotgun sequence of Gordonia araii NBRC 100433.</title>
        <authorList>
            <person name="Yoshida Y."/>
            <person name="Hosoyama A."/>
            <person name="Tsuchikane K."/>
            <person name="Katsumata H."/>
            <person name="Yamazaki S."/>
            <person name="Fujita N."/>
        </authorList>
    </citation>
    <scope>NUCLEOTIDE SEQUENCE [LARGE SCALE GENOMIC DNA]</scope>
    <source>
        <strain evidence="2 3">NBRC 100433</strain>
    </source>
</reference>
<keyword evidence="1" id="KW-1133">Transmembrane helix</keyword>
<accession>G7H233</accession>
<dbReference type="OrthoDB" id="4382050at2"/>
<dbReference type="AlphaFoldDB" id="G7H233"/>
<keyword evidence="1" id="KW-0812">Transmembrane</keyword>
<sequence length="79" mass="8587">MTPEKAADAAWSAAATLVLVVRVLATIATVLTVLAWVVMAVRNSLNNVWLWPAVGSIIALLVSTWLYGWLRVRYSSSDS</sequence>
<dbReference type="RefSeq" id="WP_007321983.1">
    <property type="nucleotide sequence ID" value="NZ_BAEE01000048.1"/>
</dbReference>
<dbReference type="EMBL" id="BAEE01000048">
    <property type="protein sequence ID" value="GAB09908.1"/>
    <property type="molecule type" value="Genomic_DNA"/>
</dbReference>
<gene>
    <name evidence="2" type="ORF">GOARA_048_01100</name>
</gene>
<dbReference type="Proteomes" id="UP000035088">
    <property type="component" value="Unassembled WGS sequence"/>
</dbReference>
<evidence type="ECO:0000313" key="2">
    <source>
        <dbReference type="EMBL" id="GAB09908.1"/>
    </source>
</evidence>
<feature type="transmembrane region" description="Helical" evidence="1">
    <location>
        <begin position="12"/>
        <end position="37"/>
    </location>
</feature>
<evidence type="ECO:0000313" key="3">
    <source>
        <dbReference type="Proteomes" id="UP000035088"/>
    </source>
</evidence>
<organism evidence="2 3">
    <name type="scientific">Gordonia araii NBRC 100433</name>
    <dbReference type="NCBI Taxonomy" id="1073574"/>
    <lineage>
        <taxon>Bacteria</taxon>
        <taxon>Bacillati</taxon>
        <taxon>Actinomycetota</taxon>
        <taxon>Actinomycetes</taxon>
        <taxon>Mycobacteriales</taxon>
        <taxon>Gordoniaceae</taxon>
        <taxon>Gordonia</taxon>
    </lineage>
</organism>
<feature type="transmembrane region" description="Helical" evidence="1">
    <location>
        <begin position="49"/>
        <end position="70"/>
    </location>
</feature>
<dbReference type="STRING" id="1073574.GOARA_048_01100"/>
<evidence type="ECO:0000256" key="1">
    <source>
        <dbReference type="SAM" id="Phobius"/>
    </source>
</evidence>
<protein>
    <submittedName>
        <fullName evidence="2">Uncharacterized protein</fullName>
    </submittedName>
</protein>
<keyword evidence="3" id="KW-1185">Reference proteome</keyword>